<dbReference type="PANTHER" id="PTHR30093">
    <property type="entry name" value="GENERAL SECRETION PATHWAY PROTEIN G"/>
    <property type="match status" value="1"/>
</dbReference>
<keyword evidence="4" id="KW-0472">Membrane</keyword>
<evidence type="ECO:0000256" key="2">
    <source>
        <dbReference type="ARBA" id="ARBA00022481"/>
    </source>
</evidence>
<dbReference type="NCBIfam" id="TIGR02532">
    <property type="entry name" value="IV_pilin_GFxxxE"/>
    <property type="match status" value="1"/>
</dbReference>
<dbReference type="InterPro" id="IPR001082">
    <property type="entry name" value="Pilin"/>
</dbReference>
<evidence type="ECO:0000256" key="1">
    <source>
        <dbReference type="ARBA" id="ARBA00005233"/>
    </source>
</evidence>
<evidence type="ECO:0000313" key="6">
    <source>
        <dbReference type="Proteomes" id="UP001595665"/>
    </source>
</evidence>
<dbReference type="PROSITE" id="PS00409">
    <property type="entry name" value="PROKAR_NTER_METHYL"/>
    <property type="match status" value="1"/>
</dbReference>
<evidence type="ECO:0000256" key="3">
    <source>
        <dbReference type="RuleBase" id="RU000389"/>
    </source>
</evidence>
<reference evidence="6" key="1">
    <citation type="journal article" date="2019" name="Int. J. Syst. Evol. Microbiol.">
        <title>The Global Catalogue of Microorganisms (GCM) 10K type strain sequencing project: providing services to taxonomists for standard genome sequencing and annotation.</title>
        <authorList>
            <consortium name="The Broad Institute Genomics Platform"/>
            <consortium name="The Broad Institute Genome Sequencing Center for Infectious Disease"/>
            <person name="Wu L."/>
            <person name="Ma J."/>
        </authorList>
    </citation>
    <scope>NUCLEOTIDE SEQUENCE [LARGE SCALE GENOMIC DNA]</scope>
    <source>
        <strain evidence="6">CCM 7480</strain>
    </source>
</reference>
<keyword evidence="3" id="KW-0281">Fimbrium</keyword>
<dbReference type="Pfam" id="PF00114">
    <property type="entry name" value="Pilin"/>
    <property type="match status" value="1"/>
</dbReference>
<protein>
    <submittedName>
        <fullName evidence="5">Pilin</fullName>
    </submittedName>
</protein>
<proteinExistence type="inferred from homology"/>
<feature type="transmembrane region" description="Helical" evidence="4">
    <location>
        <begin position="12"/>
        <end position="37"/>
    </location>
</feature>
<dbReference type="InterPro" id="IPR012902">
    <property type="entry name" value="N_methyl_site"/>
</dbReference>
<keyword evidence="2" id="KW-0488">Methylation</keyword>
<keyword evidence="4" id="KW-1133">Transmembrane helix</keyword>
<gene>
    <name evidence="5" type="ORF">ACFOPH_16410</name>
</gene>
<comment type="caution">
    <text evidence="5">The sequence shown here is derived from an EMBL/GenBank/DDBJ whole genome shotgun (WGS) entry which is preliminary data.</text>
</comment>
<sequence length="170" mass="16934">MKSMKIVKKAQAGFTLIELMIVVAIIGILAAVAIPAYQDYIAKSKAAAAYADITGGKTGYEMAVVEGKTTTDEAYTAATGLPTKTGNCSAFTVVAPSAAEGATASVISCAIDAPGRLAADADAGASIALFRSDKGEYSCVATGFAAGEKFLPTGCEAAGGGDADTSTDNT</sequence>
<name>A0ABV7PKY5_9BURK</name>
<dbReference type="Pfam" id="PF07963">
    <property type="entry name" value="N_methyl"/>
    <property type="match status" value="1"/>
</dbReference>
<organism evidence="5 6">
    <name type="scientific">Massilia haematophila</name>
    <dbReference type="NCBI Taxonomy" id="457923"/>
    <lineage>
        <taxon>Bacteria</taxon>
        <taxon>Pseudomonadati</taxon>
        <taxon>Pseudomonadota</taxon>
        <taxon>Betaproteobacteria</taxon>
        <taxon>Burkholderiales</taxon>
        <taxon>Oxalobacteraceae</taxon>
        <taxon>Telluria group</taxon>
        <taxon>Massilia</taxon>
    </lineage>
</organism>
<dbReference type="SUPFAM" id="SSF54523">
    <property type="entry name" value="Pili subunits"/>
    <property type="match status" value="1"/>
</dbReference>
<dbReference type="RefSeq" id="WP_379736461.1">
    <property type="nucleotide sequence ID" value="NZ_JBHRVV010000001.1"/>
</dbReference>
<accession>A0ABV7PKY5</accession>
<keyword evidence="4" id="KW-0812">Transmembrane</keyword>
<dbReference type="Gene3D" id="3.30.700.10">
    <property type="entry name" value="Glycoprotein, Type 4 Pilin"/>
    <property type="match status" value="1"/>
</dbReference>
<dbReference type="Proteomes" id="UP001595665">
    <property type="component" value="Unassembled WGS sequence"/>
</dbReference>
<evidence type="ECO:0000313" key="5">
    <source>
        <dbReference type="EMBL" id="MFC3459819.1"/>
    </source>
</evidence>
<keyword evidence="6" id="KW-1185">Reference proteome</keyword>
<dbReference type="InterPro" id="IPR045584">
    <property type="entry name" value="Pilin-like"/>
</dbReference>
<comment type="similarity">
    <text evidence="1 3">Belongs to the N-Me-Phe pilin family.</text>
</comment>
<evidence type="ECO:0000256" key="4">
    <source>
        <dbReference type="SAM" id="Phobius"/>
    </source>
</evidence>
<dbReference type="EMBL" id="JBHRVV010000001">
    <property type="protein sequence ID" value="MFC3459819.1"/>
    <property type="molecule type" value="Genomic_DNA"/>
</dbReference>
<dbReference type="PANTHER" id="PTHR30093:SF34">
    <property type="entry name" value="PREPILIN PEPTIDASE-DEPENDENT PROTEIN D"/>
    <property type="match status" value="1"/>
</dbReference>